<dbReference type="EMBL" id="WAAG01044030">
    <property type="protein sequence ID" value="NWI01670.1"/>
    <property type="molecule type" value="Genomic_DNA"/>
</dbReference>
<feature type="compositionally biased region" description="Low complexity" evidence="2">
    <location>
        <begin position="278"/>
        <end position="303"/>
    </location>
</feature>
<dbReference type="PROSITE" id="PS50812">
    <property type="entry name" value="PWWP"/>
    <property type="match status" value="1"/>
</dbReference>
<evidence type="ECO:0000256" key="1">
    <source>
        <dbReference type="ARBA" id="ARBA00008188"/>
    </source>
</evidence>
<dbReference type="AlphaFoldDB" id="A0A850ZKT5"/>
<feature type="compositionally biased region" description="Basic and acidic residues" evidence="2">
    <location>
        <begin position="249"/>
        <end position="262"/>
    </location>
</feature>
<dbReference type="PANTHER" id="PTHR31333">
    <property type="entry name" value="PWWP DOMAIN-CONTAINING DNA REPAIR FACTOR 3 FAMILY MEMBER"/>
    <property type="match status" value="1"/>
</dbReference>
<name>A0A850ZKT5_9PASS</name>
<comment type="caution">
    <text evidence="4">The sequence shown here is derived from an EMBL/GenBank/DDBJ whole genome shotgun (WGS) entry which is preliminary data.</text>
</comment>
<feature type="compositionally biased region" description="Polar residues" evidence="2">
    <location>
        <begin position="214"/>
        <end position="229"/>
    </location>
</feature>
<feature type="region of interest" description="Disordered" evidence="2">
    <location>
        <begin position="28"/>
        <end position="317"/>
    </location>
</feature>
<dbReference type="Gene3D" id="2.30.30.140">
    <property type="match status" value="1"/>
</dbReference>
<sequence length="609" mass="67541">EQKKSMNEAVEELQYRCSLKIALDILHQTDSGSQMPPAEGPNPQFSREKSAPSTPPCSFLLRSRSKKLEPEAAKRKRKPQNNCGLKDDPKARSRGGSVAPEGSGKAPGSGASPARTRRGAANPARCSARDSCVAPAPDSHSCRKPEPKLSPRQRKIQPKTGSGVSCKPKAGRSQQGRKRGCRDDSPWDQAQVAPEEGSPPAPSKSGSVEPLRKTGTQSGRTFLDSSCETASDELEKSISSESESLAKQLDGRREAEGGKHLDGAGVASGTDRKCRNHPGSSPGPSGLEPSGMSSRRVSSESLPPLSPLADEEEENFPSVLSHREPKFFEEGMLVWCKLRRYPYWPAVVKTVKRKHRRACVLFIDGTTNEKKKGFSVSLKSLKHFDCEEKQELIERAKENYSREIEWCLQLILDYRIRVGCHSFTGSFLEYFAADISYPVRKEGYQSVVQMAFPSTEEEGAGESSSDTSPQKPPRKLLPDRTRAARDRENKKLVEFIVKTKGAEEHLLGILKSGKQSRWLKKFLNSSRYMTCVETYLEDEEQLDLVVGYLKEVYREMDTKNLHQILGDGIRFISDVLLPEAIICAIAAVDDIDYEKAEEKYIKGPPVSKR</sequence>
<gene>
    <name evidence="4" type="primary">Mum1</name>
    <name evidence="4" type="ORF">TICMUR_R05395</name>
</gene>
<organism evidence="4 5">
    <name type="scientific">Tichodroma muraria</name>
    <dbReference type="NCBI Taxonomy" id="237442"/>
    <lineage>
        <taxon>Eukaryota</taxon>
        <taxon>Metazoa</taxon>
        <taxon>Chordata</taxon>
        <taxon>Craniata</taxon>
        <taxon>Vertebrata</taxon>
        <taxon>Euteleostomi</taxon>
        <taxon>Archelosauria</taxon>
        <taxon>Archosauria</taxon>
        <taxon>Dinosauria</taxon>
        <taxon>Saurischia</taxon>
        <taxon>Theropoda</taxon>
        <taxon>Coelurosauria</taxon>
        <taxon>Aves</taxon>
        <taxon>Neognathae</taxon>
        <taxon>Neoaves</taxon>
        <taxon>Telluraves</taxon>
        <taxon>Australaves</taxon>
        <taxon>Passeriformes</taxon>
        <taxon>Sittidae</taxon>
        <taxon>Tichodroma</taxon>
    </lineage>
</organism>
<dbReference type="PANTHER" id="PTHR31333:SF6">
    <property type="entry name" value="MUM1 LIKE 1"/>
    <property type="match status" value="1"/>
</dbReference>
<dbReference type="InterPro" id="IPR035504">
    <property type="entry name" value="MUM1-like_PWWP"/>
</dbReference>
<dbReference type="CDD" id="cd06080">
    <property type="entry name" value="PWWP_MUM1-like"/>
    <property type="match status" value="1"/>
</dbReference>
<keyword evidence="5" id="KW-1185">Reference proteome</keyword>
<feature type="domain" description="PWWP" evidence="3">
    <location>
        <begin position="330"/>
        <end position="348"/>
    </location>
</feature>
<accession>A0A850ZKT5</accession>
<dbReference type="Pfam" id="PF20886">
    <property type="entry name" value="PWP3A-B_C"/>
    <property type="match status" value="1"/>
</dbReference>
<feature type="compositionally biased region" description="Basic and acidic residues" evidence="2">
    <location>
        <begin position="140"/>
        <end position="149"/>
    </location>
</feature>
<dbReference type="Pfam" id="PF20884">
    <property type="entry name" value="MUM1-like_PWWP"/>
    <property type="match status" value="1"/>
</dbReference>
<proteinExistence type="inferred from homology"/>
<dbReference type="Gene3D" id="6.10.300.20">
    <property type="match status" value="1"/>
</dbReference>
<dbReference type="Proteomes" id="UP000629438">
    <property type="component" value="Unassembled WGS sequence"/>
</dbReference>
<dbReference type="InterPro" id="IPR000313">
    <property type="entry name" value="PWWP_dom"/>
</dbReference>
<feature type="non-terminal residue" evidence="4">
    <location>
        <position position="1"/>
    </location>
</feature>
<comment type="similarity">
    <text evidence="1">Belongs to the PWWP3A family.</text>
</comment>
<evidence type="ECO:0000256" key="2">
    <source>
        <dbReference type="SAM" id="MobiDB-lite"/>
    </source>
</evidence>
<reference evidence="4" key="1">
    <citation type="submission" date="2019-09" db="EMBL/GenBank/DDBJ databases">
        <title>Bird 10,000 Genomes (B10K) Project - Family phase.</title>
        <authorList>
            <person name="Zhang G."/>
        </authorList>
    </citation>
    <scope>NUCLEOTIDE SEQUENCE</scope>
    <source>
        <strain evidence="4">B10K-DU-012-47</strain>
    </source>
</reference>
<dbReference type="FunFam" id="2.30.30.140:FF:000063">
    <property type="entry name" value="PWWP domain-containing DNA repair factor 3A"/>
    <property type="match status" value="1"/>
</dbReference>
<protein>
    <submittedName>
        <fullName evidence="4">MUM1 protein</fullName>
    </submittedName>
</protein>
<feature type="non-terminal residue" evidence="4">
    <location>
        <position position="609"/>
    </location>
</feature>
<dbReference type="SUPFAM" id="SSF63748">
    <property type="entry name" value="Tudor/PWWP/MBT"/>
    <property type="match status" value="1"/>
</dbReference>
<feature type="compositionally biased region" description="Low complexity" evidence="2">
    <location>
        <begin position="99"/>
        <end position="114"/>
    </location>
</feature>
<feature type="region of interest" description="Disordered" evidence="2">
    <location>
        <begin position="455"/>
        <end position="483"/>
    </location>
</feature>
<dbReference type="InterPro" id="IPR040263">
    <property type="entry name" value="PWP3A_3B_4"/>
</dbReference>
<evidence type="ECO:0000313" key="5">
    <source>
        <dbReference type="Proteomes" id="UP000629438"/>
    </source>
</evidence>
<evidence type="ECO:0000259" key="3">
    <source>
        <dbReference type="PROSITE" id="PS50812"/>
    </source>
</evidence>
<dbReference type="OrthoDB" id="10013064at2759"/>
<dbReference type="InterPro" id="IPR048795">
    <property type="entry name" value="PWP3A_3B_4_C"/>
</dbReference>
<evidence type="ECO:0000313" key="4">
    <source>
        <dbReference type="EMBL" id="NWI01670.1"/>
    </source>
</evidence>